<dbReference type="AlphaFoldDB" id="A0A369A7K2"/>
<dbReference type="NCBIfam" id="NF046080">
    <property type="entry name" value="PID_CTERM"/>
    <property type="match status" value="1"/>
</dbReference>
<name>A0A369A7K2_9FLAO</name>
<dbReference type="RefSeq" id="WP_160171938.1">
    <property type="nucleotide sequence ID" value="NZ_BHZF01000001.1"/>
</dbReference>
<evidence type="ECO:0008006" key="5">
    <source>
        <dbReference type="Google" id="ProtNLM"/>
    </source>
</evidence>
<keyword evidence="1" id="KW-0812">Transmembrane</keyword>
<evidence type="ECO:0000256" key="1">
    <source>
        <dbReference type="SAM" id="Phobius"/>
    </source>
</evidence>
<evidence type="ECO:0000313" key="4">
    <source>
        <dbReference type="Proteomes" id="UP000253517"/>
    </source>
</evidence>
<evidence type="ECO:0000256" key="2">
    <source>
        <dbReference type="SAM" id="SignalP"/>
    </source>
</evidence>
<keyword evidence="1" id="KW-0472">Membrane</keyword>
<dbReference type="Proteomes" id="UP000253517">
    <property type="component" value="Unassembled WGS sequence"/>
</dbReference>
<comment type="caution">
    <text evidence="3">The sequence shown here is derived from an EMBL/GenBank/DDBJ whole genome shotgun (WGS) entry which is preliminary data.</text>
</comment>
<accession>A0A369A7K2</accession>
<feature type="signal peptide" evidence="2">
    <location>
        <begin position="1"/>
        <end position="20"/>
    </location>
</feature>
<dbReference type="InterPro" id="IPR058207">
    <property type="entry name" value="PID_CTERM"/>
</dbReference>
<gene>
    <name evidence="3" type="ORF">DES35_101625</name>
</gene>
<keyword evidence="1" id="KW-1133">Transmembrane helix</keyword>
<reference evidence="3 4" key="1">
    <citation type="submission" date="2018-07" db="EMBL/GenBank/DDBJ databases">
        <title>Genomic Encyclopedia of Type Strains, Phase IV (KMG-IV): sequencing the most valuable type-strain genomes for metagenomic binning, comparative biology and taxonomic classification.</title>
        <authorList>
            <person name="Goeker M."/>
        </authorList>
    </citation>
    <scope>NUCLEOTIDE SEQUENCE [LARGE SCALE GENOMIC DNA]</scope>
    <source>
        <strain evidence="3 4">DSM 21410</strain>
    </source>
</reference>
<proteinExistence type="predicted"/>
<evidence type="ECO:0000313" key="3">
    <source>
        <dbReference type="EMBL" id="RCX05340.1"/>
    </source>
</evidence>
<feature type="chain" id="PRO_5016909465" description="Secreted protein with PEP-CTERM sorting signal" evidence="2">
    <location>
        <begin position="21"/>
        <end position="54"/>
    </location>
</feature>
<dbReference type="EMBL" id="QPJS01000001">
    <property type="protein sequence ID" value="RCX05340.1"/>
    <property type="molecule type" value="Genomic_DNA"/>
</dbReference>
<organism evidence="3 4">
    <name type="scientific">Schleiferia thermophila</name>
    <dbReference type="NCBI Taxonomy" id="884107"/>
    <lineage>
        <taxon>Bacteria</taxon>
        <taxon>Pseudomonadati</taxon>
        <taxon>Bacteroidota</taxon>
        <taxon>Flavobacteriia</taxon>
        <taxon>Flavobacteriales</taxon>
        <taxon>Schleiferiaceae</taxon>
        <taxon>Schleiferia</taxon>
    </lineage>
</organism>
<sequence>MKKSLNLLIILLSFPLFIYAQPNPPSGPVPIDGAIGLLLAAGAAAGYLKSKRKN</sequence>
<keyword evidence="4" id="KW-1185">Reference proteome</keyword>
<protein>
    <recommendedName>
        <fullName evidence="5">Secreted protein with PEP-CTERM sorting signal</fullName>
    </recommendedName>
</protein>
<keyword evidence="2" id="KW-0732">Signal</keyword>
<feature type="transmembrane region" description="Helical" evidence="1">
    <location>
        <begin position="30"/>
        <end position="48"/>
    </location>
</feature>